<name>A0A0K2UYJ2_LEPSM</name>
<evidence type="ECO:0000256" key="2">
    <source>
        <dbReference type="ARBA" id="ARBA00005988"/>
    </source>
</evidence>
<evidence type="ECO:0000313" key="12">
    <source>
        <dbReference type="EMBL" id="CDW42907.1"/>
    </source>
</evidence>
<evidence type="ECO:0000256" key="1">
    <source>
        <dbReference type="ARBA" id="ARBA00001947"/>
    </source>
</evidence>
<keyword evidence="9" id="KW-0482">Metalloprotease</keyword>
<dbReference type="Pfam" id="PF00246">
    <property type="entry name" value="Peptidase_M14"/>
    <property type="match status" value="1"/>
</dbReference>
<dbReference type="FunFam" id="3.40.630.10:FF:000084">
    <property type="entry name" value="Carboxypeptidase B2"/>
    <property type="match status" value="1"/>
</dbReference>
<comment type="similarity">
    <text evidence="2 10">Belongs to the peptidase M14 family.</text>
</comment>
<evidence type="ECO:0000256" key="4">
    <source>
        <dbReference type="ARBA" id="ARBA00022670"/>
    </source>
</evidence>
<keyword evidence="5" id="KW-0479">Metal-binding</keyword>
<protein>
    <recommendedName>
        <fullName evidence="11">Peptidase M14 domain-containing protein</fullName>
    </recommendedName>
</protein>
<dbReference type="PANTHER" id="PTHR11705:SF140">
    <property type="entry name" value="FI02848P-RELATED"/>
    <property type="match status" value="1"/>
</dbReference>
<dbReference type="AlphaFoldDB" id="A0A0K2UYJ2"/>
<dbReference type="InterPro" id="IPR000834">
    <property type="entry name" value="Peptidase_M14"/>
</dbReference>
<dbReference type="GO" id="GO:0005615">
    <property type="term" value="C:extracellular space"/>
    <property type="evidence" value="ECO:0007669"/>
    <property type="project" value="TreeGrafter"/>
</dbReference>
<keyword evidence="4" id="KW-0645">Protease</keyword>
<keyword evidence="6" id="KW-0732">Signal</keyword>
<keyword evidence="3" id="KW-0121">Carboxypeptidase</keyword>
<dbReference type="PROSITE" id="PS52035">
    <property type="entry name" value="PEPTIDASE_M14"/>
    <property type="match status" value="1"/>
</dbReference>
<evidence type="ECO:0000256" key="5">
    <source>
        <dbReference type="ARBA" id="ARBA00022723"/>
    </source>
</evidence>
<evidence type="ECO:0000256" key="6">
    <source>
        <dbReference type="ARBA" id="ARBA00022729"/>
    </source>
</evidence>
<evidence type="ECO:0000256" key="9">
    <source>
        <dbReference type="ARBA" id="ARBA00023049"/>
    </source>
</evidence>
<organism evidence="12">
    <name type="scientific">Lepeophtheirus salmonis</name>
    <name type="common">Salmon louse</name>
    <name type="synonym">Caligus salmonis</name>
    <dbReference type="NCBI Taxonomy" id="72036"/>
    <lineage>
        <taxon>Eukaryota</taxon>
        <taxon>Metazoa</taxon>
        <taxon>Ecdysozoa</taxon>
        <taxon>Arthropoda</taxon>
        <taxon>Crustacea</taxon>
        <taxon>Multicrustacea</taxon>
        <taxon>Hexanauplia</taxon>
        <taxon>Copepoda</taxon>
        <taxon>Siphonostomatoida</taxon>
        <taxon>Caligidae</taxon>
        <taxon>Lepeophtheirus</taxon>
    </lineage>
</organism>
<dbReference type="GO" id="GO:0006508">
    <property type="term" value="P:proteolysis"/>
    <property type="evidence" value="ECO:0007669"/>
    <property type="project" value="UniProtKB-KW"/>
</dbReference>
<dbReference type="GO" id="GO:0004181">
    <property type="term" value="F:metallocarboxypeptidase activity"/>
    <property type="evidence" value="ECO:0007669"/>
    <property type="project" value="InterPro"/>
</dbReference>
<comment type="cofactor">
    <cofactor evidence="1">
        <name>Zn(2+)</name>
        <dbReference type="ChEBI" id="CHEBI:29105"/>
    </cofactor>
</comment>
<evidence type="ECO:0000259" key="11">
    <source>
        <dbReference type="PROSITE" id="PS52035"/>
    </source>
</evidence>
<evidence type="ECO:0000256" key="8">
    <source>
        <dbReference type="ARBA" id="ARBA00022833"/>
    </source>
</evidence>
<keyword evidence="8" id="KW-0862">Zinc</keyword>
<sequence>MPLVNPDGYEFTRTTNRLWRKNRAPPPSGSGCYGVDLNRNWNVSGYGVGASDNPCSEIYKGPYPDSEPEVKAAKELLSTLKDIHFYLGFHSYGSYILTPFGYTTDLPKDNERITRVGHSMRKAIYNLHGRNYSVGSPANIFYVAGGASDDYSKLSGIPTSMTIELPEVNGGGFVLPPNKIKEIGKEAWASILPVSIHVVEHEDQEVKDSFYVIKKDLL</sequence>
<keyword evidence="7" id="KW-0378">Hydrolase</keyword>
<accession>A0A0K2UYJ2</accession>
<dbReference type="GO" id="GO:0008270">
    <property type="term" value="F:zinc ion binding"/>
    <property type="evidence" value="ECO:0007669"/>
    <property type="project" value="InterPro"/>
</dbReference>
<dbReference type="SUPFAM" id="SSF53187">
    <property type="entry name" value="Zn-dependent exopeptidases"/>
    <property type="match status" value="1"/>
</dbReference>
<evidence type="ECO:0000256" key="7">
    <source>
        <dbReference type="ARBA" id="ARBA00022801"/>
    </source>
</evidence>
<evidence type="ECO:0000256" key="3">
    <source>
        <dbReference type="ARBA" id="ARBA00022645"/>
    </source>
</evidence>
<dbReference type="OrthoDB" id="3626597at2759"/>
<dbReference type="PANTHER" id="PTHR11705">
    <property type="entry name" value="PROTEASE FAMILY M14 CARBOXYPEPTIDASE A,B"/>
    <property type="match status" value="1"/>
</dbReference>
<feature type="domain" description="Peptidase M14" evidence="11">
    <location>
        <begin position="1"/>
        <end position="198"/>
    </location>
</feature>
<evidence type="ECO:0000256" key="10">
    <source>
        <dbReference type="PROSITE-ProRule" id="PRU01379"/>
    </source>
</evidence>
<dbReference type="SMART" id="SM00631">
    <property type="entry name" value="Zn_pept"/>
    <property type="match status" value="1"/>
</dbReference>
<reference evidence="12" key="1">
    <citation type="submission" date="2014-05" db="EMBL/GenBank/DDBJ databases">
        <authorList>
            <person name="Chronopoulou M."/>
        </authorList>
    </citation>
    <scope>NUCLEOTIDE SEQUENCE</scope>
    <source>
        <tissue evidence="12">Whole organism</tissue>
    </source>
</reference>
<proteinExistence type="inferred from homology"/>
<dbReference type="EMBL" id="HACA01025546">
    <property type="protein sequence ID" value="CDW42907.1"/>
    <property type="molecule type" value="Transcribed_RNA"/>
</dbReference>
<feature type="active site" description="Proton donor/acceptor" evidence="10">
    <location>
        <position position="164"/>
    </location>
</feature>
<dbReference type="Gene3D" id="3.40.630.10">
    <property type="entry name" value="Zn peptidases"/>
    <property type="match status" value="1"/>
</dbReference>